<evidence type="ECO:0000256" key="13">
    <source>
        <dbReference type="ARBA" id="ARBA00023008"/>
    </source>
</evidence>
<dbReference type="Pfam" id="PF00034">
    <property type="entry name" value="Cytochrom_C"/>
    <property type="match status" value="1"/>
</dbReference>
<evidence type="ECO:0000256" key="6">
    <source>
        <dbReference type="ARBA" id="ARBA00022660"/>
    </source>
</evidence>
<evidence type="ECO:0000313" key="22">
    <source>
        <dbReference type="EMBL" id="SFH78255.1"/>
    </source>
</evidence>
<keyword evidence="7 19" id="KW-0812">Transmembrane</keyword>
<evidence type="ECO:0000256" key="14">
    <source>
        <dbReference type="ARBA" id="ARBA00023136"/>
    </source>
</evidence>
<evidence type="ECO:0000256" key="3">
    <source>
        <dbReference type="ARBA" id="ARBA00012949"/>
    </source>
</evidence>
<dbReference type="InterPro" id="IPR036257">
    <property type="entry name" value="Cyt_c_oxidase_su2_TM_sf"/>
</dbReference>
<evidence type="ECO:0000259" key="20">
    <source>
        <dbReference type="PROSITE" id="PS50857"/>
    </source>
</evidence>
<name>A0A1I3CUS4_9GAMM</name>
<evidence type="ECO:0000256" key="1">
    <source>
        <dbReference type="ARBA" id="ARBA00004141"/>
    </source>
</evidence>
<dbReference type="SUPFAM" id="SSF81464">
    <property type="entry name" value="Cytochrome c oxidase subunit II-like, transmembrane region"/>
    <property type="match status" value="1"/>
</dbReference>
<dbReference type="Gene3D" id="1.10.287.90">
    <property type="match status" value="1"/>
</dbReference>
<dbReference type="Proteomes" id="UP000199040">
    <property type="component" value="Unassembled WGS sequence"/>
</dbReference>
<keyword evidence="10" id="KW-0249">Electron transport</keyword>
<dbReference type="GO" id="GO:0005507">
    <property type="term" value="F:copper ion binding"/>
    <property type="evidence" value="ECO:0007669"/>
    <property type="project" value="InterPro"/>
</dbReference>
<dbReference type="InterPro" id="IPR014222">
    <property type="entry name" value="Cyt_c_oxidase_su2"/>
</dbReference>
<keyword evidence="6" id="KW-0679">Respiratory chain</keyword>
<gene>
    <name evidence="22" type="ORF">SAMN04487959_109104</name>
</gene>
<dbReference type="GO" id="GO:0004129">
    <property type="term" value="F:cytochrome-c oxidase activity"/>
    <property type="evidence" value="ECO:0007669"/>
    <property type="project" value="UniProtKB-EC"/>
</dbReference>
<keyword evidence="5 18" id="KW-0349">Heme</keyword>
<dbReference type="Gene3D" id="2.60.40.420">
    <property type="entry name" value="Cupredoxins - blue copper proteins"/>
    <property type="match status" value="1"/>
</dbReference>
<dbReference type="GO" id="GO:0016020">
    <property type="term" value="C:membrane"/>
    <property type="evidence" value="ECO:0007669"/>
    <property type="project" value="UniProtKB-SubCell"/>
</dbReference>
<dbReference type="InterPro" id="IPR008972">
    <property type="entry name" value="Cupredoxin"/>
</dbReference>
<keyword evidence="14 19" id="KW-0472">Membrane</keyword>
<keyword evidence="9" id="KW-1278">Translocase</keyword>
<evidence type="ECO:0000256" key="17">
    <source>
        <dbReference type="ARBA" id="ARBA00047816"/>
    </source>
</evidence>
<sequence length="339" mass="37628">MNDEVAPYLPEVEKGLHLIPTQATEHAGQLDHLYFALVGASAIILLMVVGLIAFFGFRYRAGNKAADRSNLPSTRTENRVEIAVLAAMLVAFMGFFAWATTLYLDSYRGPEPAMTIDVIGKQWMWKIQHPDGTREINAIHVPVDEVIRLRVTSQDVIHSFFVPAFRLKRDVVPGTEKTAWFKATEPGEYRLFCAEYCGSFHSRMLGKVVVMDRGDYQAWLTRQGSGQTLASAGKQLFQAHGCSGCHMGKSNARAPSLDGLYGRSVALDSGEVILADEAYIRDSILQPDKHIAAGYEPIMPSFAGQLSEEDILRIVTYIKSLQPGDWVKESVKENEGESR</sequence>
<dbReference type="PROSITE" id="PS50857">
    <property type="entry name" value="COX2_CUA"/>
    <property type="match status" value="1"/>
</dbReference>
<evidence type="ECO:0000256" key="12">
    <source>
        <dbReference type="ARBA" id="ARBA00023004"/>
    </source>
</evidence>
<comment type="subcellular location">
    <subcellularLocation>
        <location evidence="1">Membrane</location>
        <topology evidence="1">Multi-pass membrane protein</topology>
    </subcellularLocation>
</comment>
<feature type="transmembrane region" description="Helical" evidence="19">
    <location>
        <begin position="33"/>
        <end position="59"/>
    </location>
</feature>
<comment type="function">
    <text evidence="15">Subunits I and II form the functional core of the enzyme complex. Electrons originating in cytochrome c are transferred via heme a and Cu(A) to the binuclear center formed by heme a3 and Cu(B).</text>
</comment>
<evidence type="ECO:0000256" key="10">
    <source>
        <dbReference type="ARBA" id="ARBA00022982"/>
    </source>
</evidence>
<feature type="domain" description="Cytochrome oxidase subunit II copper A binding" evidence="20">
    <location>
        <begin position="111"/>
        <end position="222"/>
    </location>
</feature>
<dbReference type="PRINTS" id="PR00605">
    <property type="entry name" value="CYTCHROMECIC"/>
</dbReference>
<proteinExistence type="inferred from homology"/>
<dbReference type="InterPro" id="IPR036909">
    <property type="entry name" value="Cyt_c-like_dom_sf"/>
</dbReference>
<dbReference type="Gene3D" id="1.10.760.10">
    <property type="entry name" value="Cytochrome c-like domain"/>
    <property type="match status" value="1"/>
</dbReference>
<dbReference type="GO" id="GO:0042773">
    <property type="term" value="P:ATP synthesis coupled electron transport"/>
    <property type="evidence" value="ECO:0007669"/>
    <property type="project" value="TreeGrafter"/>
</dbReference>
<dbReference type="PANTHER" id="PTHR22888:SF9">
    <property type="entry name" value="CYTOCHROME C OXIDASE SUBUNIT 2"/>
    <property type="match status" value="1"/>
</dbReference>
<evidence type="ECO:0000256" key="11">
    <source>
        <dbReference type="ARBA" id="ARBA00022989"/>
    </source>
</evidence>
<evidence type="ECO:0000256" key="9">
    <source>
        <dbReference type="ARBA" id="ARBA00022967"/>
    </source>
</evidence>
<evidence type="ECO:0000259" key="21">
    <source>
        <dbReference type="PROSITE" id="PS51007"/>
    </source>
</evidence>
<dbReference type="PANTHER" id="PTHR22888">
    <property type="entry name" value="CYTOCHROME C OXIDASE, SUBUNIT II"/>
    <property type="match status" value="1"/>
</dbReference>
<dbReference type="STRING" id="442341.SAMN04487959_109104"/>
<evidence type="ECO:0000256" key="19">
    <source>
        <dbReference type="SAM" id="Phobius"/>
    </source>
</evidence>
<dbReference type="InterPro" id="IPR001505">
    <property type="entry name" value="Copper_CuA"/>
</dbReference>
<keyword evidence="4" id="KW-0813">Transport</keyword>
<accession>A0A1I3CUS4</accession>
<keyword evidence="8 18" id="KW-0479">Metal-binding</keyword>
<comment type="catalytic activity">
    <reaction evidence="17">
        <text>4 Fe(II)-[cytochrome c] + O2 + 8 H(+)(in) = 4 Fe(III)-[cytochrome c] + 2 H2O + 4 H(+)(out)</text>
        <dbReference type="Rhea" id="RHEA:11436"/>
        <dbReference type="Rhea" id="RHEA-COMP:10350"/>
        <dbReference type="Rhea" id="RHEA-COMP:14399"/>
        <dbReference type="ChEBI" id="CHEBI:15377"/>
        <dbReference type="ChEBI" id="CHEBI:15378"/>
        <dbReference type="ChEBI" id="CHEBI:15379"/>
        <dbReference type="ChEBI" id="CHEBI:29033"/>
        <dbReference type="ChEBI" id="CHEBI:29034"/>
        <dbReference type="EC" id="7.1.1.9"/>
    </reaction>
</comment>
<evidence type="ECO:0000256" key="7">
    <source>
        <dbReference type="ARBA" id="ARBA00022692"/>
    </source>
</evidence>
<evidence type="ECO:0000256" key="15">
    <source>
        <dbReference type="ARBA" id="ARBA00024688"/>
    </source>
</evidence>
<dbReference type="EC" id="7.1.1.9" evidence="3"/>
<dbReference type="InterPro" id="IPR008168">
    <property type="entry name" value="Cyt_C_IC"/>
</dbReference>
<dbReference type="GO" id="GO:0005506">
    <property type="term" value="F:iron ion binding"/>
    <property type="evidence" value="ECO:0007669"/>
    <property type="project" value="InterPro"/>
</dbReference>
<evidence type="ECO:0000256" key="18">
    <source>
        <dbReference type="PROSITE-ProRule" id="PRU00433"/>
    </source>
</evidence>
<evidence type="ECO:0000256" key="2">
    <source>
        <dbReference type="ARBA" id="ARBA00007866"/>
    </source>
</evidence>
<dbReference type="PROSITE" id="PS51007">
    <property type="entry name" value="CYTC"/>
    <property type="match status" value="1"/>
</dbReference>
<dbReference type="InterPro" id="IPR009056">
    <property type="entry name" value="Cyt_c-like_dom"/>
</dbReference>
<dbReference type="GO" id="GO:0020037">
    <property type="term" value="F:heme binding"/>
    <property type="evidence" value="ECO:0007669"/>
    <property type="project" value="InterPro"/>
</dbReference>
<evidence type="ECO:0000256" key="4">
    <source>
        <dbReference type="ARBA" id="ARBA00022448"/>
    </source>
</evidence>
<feature type="transmembrane region" description="Helical" evidence="19">
    <location>
        <begin position="80"/>
        <end position="104"/>
    </location>
</feature>
<evidence type="ECO:0000313" key="23">
    <source>
        <dbReference type="Proteomes" id="UP000199040"/>
    </source>
</evidence>
<keyword evidence="11 19" id="KW-1133">Transmembrane helix</keyword>
<evidence type="ECO:0000256" key="5">
    <source>
        <dbReference type="ARBA" id="ARBA00022617"/>
    </source>
</evidence>
<reference evidence="22 23" key="1">
    <citation type="submission" date="2016-10" db="EMBL/GenBank/DDBJ databases">
        <authorList>
            <person name="de Groot N.N."/>
        </authorList>
    </citation>
    <scope>NUCLEOTIDE SEQUENCE [LARGE SCALE GENOMIC DNA]</scope>
    <source>
        <strain evidence="22 23">CGMCC 1.6848</strain>
    </source>
</reference>
<organism evidence="22 23">
    <name type="scientific">Modicisalibacter xianhensis</name>
    <dbReference type="NCBI Taxonomy" id="442341"/>
    <lineage>
        <taxon>Bacteria</taxon>
        <taxon>Pseudomonadati</taxon>
        <taxon>Pseudomonadota</taxon>
        <taxon>Gammaproteobacteria</taxon>
        <taxon>Oceanospirillales</taxon>
        <taxon>Halomonadaceae</taxon>
        <taxon>Modicisalibacter</taxon>
    </lineage>
</organism>
<comment type="similarity">
    <text evidence="2">Belongs to the cytochrome c oxidase subunit 2 family.</text>
</comment>
<evidence type="ECO:0000256" key="8">
    <source>
        <dbReference type="ARBA" id="ARBA00022723"/>
    </source>
</evidence>
<keyword evidence="23" id="KW-1185">Reference proteome</keyword>
<dbReference type="GO" id="GO:0016491">
    <property type="term" value="F:oxidoreductase activity"/>
    <property type="evidence" value="ECO:0007669"/>
    <property type="project" value="InterPro"/>
</dbReference>
<dbReference type="InterPro" id="IPR045187">
    <property type="entry name" value="CcO_II"/>
</dbReference>
<dbReference type="NCBIfam" id="TIGR02866">
    <property type="entry name" value="CoxB"/>
    <property type="match status" value="1"/>
</dbReference>
<dbReference type="CDD" id="cd13915">
    <property type="entry name" value="CuRO_HCO_II_like_2"/>
    <property type="match status" value="1"/>
</dbReference>
<dbReference type="RefSeq" id="WP_092847198.1">
    <property type="nucleotide sequence ID" value="NZ_FOPY01000009.1"/>
</dbReference>
<dbReference type="SUPFAM" id="SSF46626">
    <property type="entry name" value="Cytochrome c"/>
    <property type="match status" value="1"/>
</dbReference>
<dbReference type="InterPro" id="IPR002429">
    <property type="entry name" value="CcO_II-like_C"/>
</dbReference>
<keyword evidence="12 18" id="KW-0408">Iron</keyword>
<dbReference type="SUPFAM" id="SSF49503">
    <property type="entry name" value="Cupredoxins"/>
    <property type="match status" value="1"/>
</dbReference>
<dbReference type="PROSITE" id="PS00078">
    <property type="entry name" value="COX2"/>
    <property type="match status" value="1"/>
</dbReference>
<protein>
    <recommendedName>
        <fullName evidence="3">cytochrome-c oxidase</fullName>
        <ecNumber evidence="3">7.1.1.9</ecNumber>
    </recommendedName>
    <alternativeName>
        <fullName evidence="16">Cytochrome aa3 subunit 2</fullName>
    </alternativeName>
</protein>
<dbReference type="EMBL" id="FOPY01000009">
    <property type="protein sequence ID" value="SFH78255.1"/>
    <property type="molecule type" value="Genomic_DNA"/>
</dbReference>
<dbReference type="Pfam" id="PF00116">
    <property type="entry name" value="COX2"/>
    <property type="match status" value="1"/>
</dbReference>
<evidence type="ECO:0000256" key="16">
    <source>
        <dbReference type="ARBA" id="ARBA00031399"/>
    </source>
</evidence>
<dbReference type="AlphaFoldDB" id="A0A1I3CUS4"/>
<keyword evidence="13" id="KW-0186">Copper</keyword>
<feature type="domain" description="Cytochrome c" evidence="21">
    <location>
        <begin position="228"/>
        <end position="322"/>
    </location>
</feature>